<name>A0ACB7XVD3_9ERIC</name>
<evidence type="ECO:0000313" key="2">
    <source>
        <dbReference type="Proteomes" id="UP000828048"/>
    </source>
</evidence>
<reference evidence="1 2" key="1">
    <citation type="journal article" date="2021" name="Hortic Res">
        <title>High-quality reference genome and annotation aids understanding of berry development for evergreen blueberry (Vaccinium darrowii).</title>
        <authorList>
            <person name="Yu J."/>
            <person name="Hulse-Kemp A.M."/>
            <person name="Babiker E."/>
            <person name="Staton M."/>
        </authorList>
    </citation>
    <scope>NUCLEOTIDE SEQUENCE [LARGE SCALE GENOMIC DNA]</scope>
    <source>
        <strain evidence="2">cv. NJ 8807/NJ 8810</strain>
        <tissue evidence="1">Young leaf</tissue>
    </source>
</reference>
<dbReference type="EMBL" id="CM037151">
    <property type="protein sequence ID" value="KAH7844684.1"/>
    <property type="molecule type" value="Genomic_DNA"/>
</dbReference>
<evidence type="ECO:0000313" key="1">
    <source>
        <dbReference type="EMBL" id="KAH7844684.1"/>
    </source>
</evidence>
<comment type="caution">
    <text evidence="1">The sequence shown here is derived from an EMBL/GenBank/DDBJ whole genome shotgun (WGS) entry which is preliminary data.</text>
</comment>
<accession>A0ACB7XVD3</accession>
<protein>
    <submittedName>
        <fullName evidence="1">Uncharacterized protein</fullName>
    </submittedName>
</protein>
<gene>
    <name evidence="1" type="ORF">Vadar_030616</name>
</gene>
<keyword evidence="2" id="KW-1185">Reference proteome</keyword>
<dbReference type="Proteomes" id="UP000828048">
    <property type="component" value="Chromosome 1"/>
</dbReference>
<sequence length="2005" mass="225263">MDDEDRVSGSRNLVEGEEVRGLAYWLDACEEISCVSTDDVVDFSTASAVPEPVADTSNYDANSDPCFFQGLNWILDSTRRVAGRPTVLNNNRCSRSVTVDHGVPVGLCPFERGDKEPASFPVLPACQNSVYPSGSMGKLDNAYHDYGNNKGNNKNDETNNGNKKNHETNNDGNNKKSLALPPERNGVPTIESGAIGYDGHGSEGRSNKRLRTSDCYYKNERHLHSRGQYHHHHVRERERERPSGRKRPRDLEDIDGRDRDPIRRKERYGSGKDCRDREWRESSRGYWERDGPGSNEVIFRLGNWEAERNKERKAPPQEAEKNQDFHVKVEKKPQEAKEKLPEEQARRYQLEVLQQAKQKNTIAFLETGAGKTLIAVLLIRSVCSDLQRENKKMLAVFLVPKVPLVYQQAEVIREQTNYQVGHYCGEMGQDFWDARRWQREFETKQVLVMTAQILLNILRHSIIKMEAINLLILDECHHAVKKHPYSLVMSEFYHTTPKDKRPSVFGMTASPVNLKGVSSQVDCAIKIRNLETKLDAVVCTIKDRKELEKHVPMPSEIVVEYDKAASLWSLHEQIKQMELAVEEAAQSSSRRSKWQFMGARDAGAKEELRQVYGVSERTESDGAANLIQKLRAINYALGELGQWCAFKVAQSFLTALQNDERANYQLDVKFQESYLSKVVTLLQCQLSEGAFSENNLKRAAADHGVTREGSDLEVEEGELPDSFVVSGGEHVDVIIGAAVADGKVTPKVQSLIKILLKYQHTDDFRAIIFVERVVAALVLPKVFAELPSLSFVKSASLIGHNNSQEMRTSQMQDTIEKFRDGRVTLLVATSVAEEGLDIRQCNVVIRFDLAKTVLAYIQSRGRARKPGSDYILMVERGNLSHEAFLRNARNSEETLRREAIERTDLSHLKDTSRLISVDKIPGTVYQVESTGAVVSLNSAVGLVHFYCSQLPSDRYSILRPEFIMERHEMPGAPTEYSCRLQLPCNAPFENLEGPVCSSMRLAQQAVCLAACKKLHEMGAFTDMLLPDKGSGGEVEKVDQNDEGDPLPGTARHREFYPEGVANILQGEWILYGSDACNNSKLFHLYMYDIKCVDVGSSKDPFLAQASEFAVLFGNELDAEVLSMSMDLFVARTMITKATPVFRGSIDITECQLASLKSFHVRLMSIVLDVDVEPSTTPWDPSKAYLFVPMVGDKSVDPLKQIDWDLVEQITTTDAWNNPLQRARPDVYLGTNERTLGGDRREYGFGKLRHGMAFGQKSHPTYGIRGAVAQFDVVKASGLVLSRDLAEMESHLALTNNKIMMADSCVSVEDLVGRIVTAAHSGKRFYVDSVRYDMTAENSFPRKEGYLGPLEYSSYANYYKQKYGVELTYKQQPLIRGRGVSYCKNLLSPRFEHSEDHEGESEEALDKTYYVFLPPELCFVHPLPGSLVRGAQRLPSIMRRIESMLLAIQLKDIIDYPVPALKILEALTAASCQETFCYERAELLGDAYLKWVVSRFLFLKYPQKHEGQLTRMRQQMVSNMVLYQYALKKGLQSYIQADRFAPSRWAAPGVLPVFDEDIKETESSLFDNERALNGTVPADGNGDEGYEDDEMEDGELESDSSSYRVLSSKTLADVVEALIGVYYVEGGKNAANHLMKWIGIQVDFDPKELECTTRPSNVPESILRSVDFDGLEGALNIKFKDRGLLVEAITHASRPSSGVSCYQRLEFVGDAVLDHLITRHLFFTYTDLPPGRLTDLRAAAVNNENFARVAVKHKLHLHLRHGSSALEKQIRDFVKEAQNELSKPGFNSFGLGDCKAPKVLGDIFESIAGAIFLDSGRDTAVVWRVFQPLLHPMVTPETLPMHPVRELQERCQQQADGLEYKATRSGNVATVEVFVDGIQVGIAQNPQKKMAQKLAARNALVALKERETTVAKENCSEDGKKKNGSQTFTRQTLNDICLRKNWPMPLYRCVNEGGPAHAKRFTFAVRANTADRGWTDECVGEPMPSVKKAKDSAAVLLLELLNKWYS</sequence>
<organism evidence="1 2">
    <name type="scientific">Vaccinium darrowii</name>
    <dbReference type="NCBI Taxonomy" id="229202"/>
    <lineage>
        <taxon>Eukaryota</taxon>
        <taxon>Viridiplantae</taxon>
        <taxon>Streptophyta</taxon>
        <taxon>Embryophyta</taxon>
        <taxon>Tracheophyta</taxon>
        <taxon>Spermatophyta</taxon>
        <taxon>Magnoliopsida</taxon>
        <taxon>eudicotyledons</taxon>
        <taxon>Gunneridae</taxon>
        <taxon>Pentapetalae</taxon>
        <taxon>asterids</taxon>
        <taxon>Ericales</taxon>
        <taxon>Ericaceae</taxon>
        <taxon>Vaccinioideae</taxon>
        <taxon>Vaccinieae</taxon>
        <taxon>Vaccinium</taxon>
    </lineage>
</organism>
<proteinExistence type="predicted"/>